<protein>
    <submittedName>
        <fullName evidence="8">FAD/FMN-containing dehydrogenase</fullName>
    </submittedName>
</protein>
<evidence type="ECO:0000259" key="7">
    <source>
        <dbReference type="PROSITE" id="PS51387"/>
    </source>
</evidence>
<dbReference type="SUPFAM" id="SSF56176">
    <property type="entry name" value="FAD-binding/transporter-associated domain-like"/>
    <property type="match status" value="1"/>
</dbReference>
<dbReference type="eggNOG" id="COG0277">
    <property type="taxonomic scope" value="Bacteria"/>
</dbReference>
<dbReference type="PANTHER" id="PTHR42973">
    <property type="entry name" value="BINDING OXIDOREDUCTASE, PUTATIVE (AFU_ORTHOLOGUE AFUA_1G17690)-RELATED"/>
    <property type="match status" value="1"/>
</dbReference>
<reference evidence="8 9" key="1">
    <citation type="submission" date="2016-10" db="EMBL/GenBank/DDBJ databases">
        <authorList>
            <person name="de Groot N.N."/>
        </authorList>
    </citation>
    <scope>NUCLEOTIDE SEQUENCE [LARGE SCALE GENOMIC DNA]</scope>
    <source>
        <strain evidence="8 9">DSM 43067</strain>
    </source>
</reference>
<evidence type="ECO:0000313" key="9">
    <source>
        <dbReference type="Proteomes" id="UP000183413"/>
    </source>
</evidence>
<dbReference type="InterPro" id="IPR012951">
    <property type="entry name" value="BBE"/>
</dbReference>
<dbReference type="EMBL" id="FOVH01000008">
    <property type="protein sequence ID" value="SFO66932.1"/>
    <property type="molecule type" value="Genomic_DNA"/>
</dbReference>
<dbReference type="InterPro" id="IPR016166">
    <property type="entry name" value="FAD-bd_PCMH"/>
</dbReference>
<evidence type="ECO:0000256" key="3">
    <source>
        <dbReference type="ARBA" id="ARBA00022630"/>
    </source>
</evidence>
<gene>
    <name evidence="8" type="ORF">SAMN04489713_108258</name>
</gene>
<dbReference type="GO" id="GO:0016491">
    <property type="term" value="F:oxidoreductase activity"/>
    <property type="evidence" value="ECO:0007669"/>
    <property type="project" value="UniProtKB-KW"/>
</dbReference>
<dbReference type="STRING" id="1993.SAMN04489713_108258"/>
<dbReference type="InterPro" id="IPR016167">
    <property type="entry name" value="FAD-bd_PCMH_sub1"/>
</dbReference>
<dbReference type="PROSITE" id="PS51387">
    <property type="entry name" value="FAD_PCMH"/>
    <property type="match status" value="1"/>
</dbReference>
<name>A0A1I5J2J2_9ACTN</name>
<dbReference type="InParanoid" id="A0A1I5J2J2"/>
<dbReference type="InterPro" id="IPR006094">
    <property type="entry name" value="Oxid_FAD_bind_N"/>
</dbReference>
<keyword evidence="5" id="KW-0560">Oxidoreductase</keyword>
<evidence type="ECO:0000256" key="4">
    <source>
        <dbReference type="ARBA" id="ARBA00022827"/>
    </source>
</evidence>
<evidence type="ECO:0000256" key="5">
    <source>
        <dbReference type="ARBA" id="ARBA00023002"/>
    </source>
</evidence>
<dbReference type="Gene3D" id="3.30.43.10">
    <property type="entry name" value="Uridine Diphospho-n-acetylenolpyruvylglucosamine Reductase, domain 2"/>
    <property type="match status" value="1"/>
</dbReference>
<feature type="region of interest" description="Disordered" evidence="6">
    <location>
        <begin position="42"/>
        <end position="68"/>
    </location>
</feature>
<feature type="domain" description="FAD-binding PCMH-type" evidence="7">
    <location>
        <begin position="99"/>
        <end position="267"/>
    </location>
</feature>
<evidence type="ECO:0000313" key="8">
    <source>
        <dbReference type="EMBL" id="SFO66932.1"/>
    </source>
</evidence>
<comment type="cofactor">
    <cofactor evidence="1">
        <name>FAD</name>
        <dbReference type="ChEBI" id="CHEBI:57692"/>
    </cofactor>
</comment>
<dbReference type="InterPro" id="IPR016169">
    <property type="entry name" value="FAD-bd_PCMH_sub2"/>
</dbReference>
<dbReference type="Pfam" id="PF01565">
    <property type="entry name" value="FAD_binding_4"/>
    <property type="match status" value="1"/>
</dbReference>
<feature type="compositionally biased region" description="Basic and acidic residues" evidence="6">
    <location>
        <begin position="7"/>
        <end position="26"/>
    </location>
</feature>
<dbReference type="Pfam" id="PF08031">
    <property type="entry name" value="BBE"/>
    <property type="match status" value="1"/>
</dbReference>
<dbReference type="AlphaFoldDB" id="A0A1I5J2J2"/>
<accession>A0A1I5J2J2</accession>
<sequence length="520" mass="55340">MAGAVLKKADFHTRASDRRDNGGMERRAVLKATVLGTLVAAGCSEERPASRGRPPSPSRARPTGPADWGALERGLDGKLIRPSDAAYPEARHLYIPRFDRVRPAGIAYCETPQDVSECLAFATLRRMPVAVRCGGHSYAGWSTGPGLVIDVSPMDGVRRDGEHAVVGAGTRLIDLYGRLAEDGVSVPSGSCPTVGVAGLTLGGGLGVTSRAYGLSCDVLESVQVVTAGGRVLTCDPHQNADLFWACRGGGGGNFGVAVSFTFRTHETSDVTPFSLRWPWSKAPDVIRGWQRWAPAADAEVWTSLHLDTEPDQGTPTVEVTGLALAGADGHMSRLTAATGADPVSSTAQSRPYLDAMKFMGGCAGQSTDQCHAQGTLPGQRVEGSFPRTDYSGKSHIAYKPLTDDAIRALTSRFEEGNDVRNRSVLMDAMGAAITRLSPGATAFPHRKALFCVQYLAPDDAWLSATHGAMEPYLGGAAYVNYIDAGLKDWANAYYGPNVDRLRKVKAAHDPGRLFRFPQAV</sequence>
<dbReference type="Proteomes" id="UP000183413">
    <property type="component" value="Unassembled WGS sequence"/>
</dbReference>
<keyword evidence="9" id="KW-1185">Reference proteome</keyword>
<dbReference type="GO" id="GO:0071949">
    <property type="term" value="F:FAD binding"/>
    <property type="evidence" value="ECO:0007669"/>
    <property type="project" value="InterPro"/>
</dbReference>
<organism evidence="8 9">
    <name type="scientific">Actinomadura madurae</name>
    <dbReference type="NCBI Taxonomy" id="1993"/>
    <lineage>
        <taxon>Bacteria</taxon>
        <taxon>Bacillati</taxon>
        <taxon>Actinomycetota</taxon>
        <taxon>Actinomycetes</taxon>
        <taxon>Streptosporangiales</taxon>
        <taxon>Thermomonosporaceae</taxon>
        <taxon>Actinomadura</taxon>
    </lineage>
</organism>
<dbReference type="InterPro" id="IPR036318">
    <property type="entry name" value="FAD-bd_PCMH-like_sf"/>
</dbReference>
<comment type="similarity">
    <text evidence="2">Belongs to the oxygen-dependent FAD-linked oxidoreductase family.</text>
</comment>
<evidence type="ECO:0000256" key="2">
    <source>
        <dbReference type="ARBA" id="ARBA00005466"/>
    </source>
</evidence>
<keyword evidence="4" id="KW-0274">FAD</keyword>
<evidence type="ECO:0000256" key="1">
    <source>
        <dbReference type="ARBA" id="ARBA00001974"/>
    </source>
</evidence>
<evidence type="ECO:0000256" key="6">
    <source>
        <dbReference type="SAM" id="MobiDB-lite"/>
    </source>
</evidence>
<proteinExistence type="inferred from homology"/>
<dbReference type="FunCoup" id="A0A1I5J2J2">
    <property type="interactions" value="1"/>
</dbReference>
<dbReference type="InterPro" id="IPR050416">
    <property type="entry name" value="FAD-linked_Oxidoreductase"/>
</dbReference>
<feature type="region of interest" description="Disordered" evidence="6">
    <location>
        <begin position="1"/>
        <end position="26"/>
    </location>
</feature>
<keyword evidence="3" id="KW-0285">Flavoprotein</keyword>
<dbReference type="Gene3D" id="3.40.462.20">
    <property type="match status" value="1"/>
</dbReference>
<dbReference type="PANTHER" id="PTHR42973:SF39">
    <property type="entry name" value="FAD-BINDING PCMH-TYPE DOMAIN-CONTAINING PROTEIN"/>
    <property type="match status" value="1"/>
</dbReference>
<dbReference type="Gene3D" id="3.30.465.10">
    <property type="match status" value="1"/>
</dbReference>